<dbReference type="Proteomes" id="UP000298652">
    <property type="component" value="Chromosome 3"/>
</dbReference>
<protein>
    <submittedName>
        <fullName evidence="1">Uncharacterized protein</fullName>
    </submittedName>
</protein>
<dbReference type="Gramene" id="TKW27290">
    <property type="protein sequence ID" value="TKW27290"/>
    <property type="gene ID" value="SEVIR_3G248100v2"/>
</dbReference>
<reference evidence="1 2" key="1">
    <citation type="submission" date="2019-03" db="EMBL/GenBank/DDBJ databases">
        <title>WGS assembly of Setaria viridis.</title>
        <authorList>
            <person name="Huang P."/>
            <person name="Jenkins J."/>
            <person name="Grimwood J."/>
            <person name="Barry K."/>
            <person name="Healey A."/>
            <person name="Mamidi S."/>
            <person name="Sreedasyam A."/>
            <person name="Shu S."/>
            <person name="Feldman M."/>
            <person name="Wu J."/>
            <person name="Yu Y."/>
            <person name="Chen C."/>
            <person name="Johnson J."/>
            <person name="Rokhsar D."/>
            <person name="Baxter I."/>
            <person name="Schmutz J."/>
            <person name="Brutnell T."/>
            <person name="Kellogg E."/>
        </authorList>
    </citation>
    <scope>NUCLEOTIDE SEQUENCE [LARGE SCALE GENOMIC DNA]</scope>
    <source>
        <strain evidence="2">cv. A10</strain>
    </source>
</reference>
<keyword evidence="2" id="KW-1185">Reference proteome</keyword>
<dbReference type="AlphaFoldDB" id="A0A4U6VCW0"/>
<accession>A0A4U6VCW0</accession>
<evidence type="ECO:0000313" key="2">
    <source>
        <dbReference type="Proteomes" id="UP000298652"/>
    </source>
</evidence>
<organism evidence="1 2">
    <name type="scientific">Setaria viridis</name>
    <name type="common">Green bristlegrass</name>
    <name type="synonym">Setaria italica subsp. viridis</name>
    <dbReference type="NCBI Taxonomy" id="4556"/>
    <lineage>
        <taxon>Eukaryota</taxon>
        <taxon>Viridiplantae</taxon>
        <taxon>Streptophyta</taxon>
        <taxon>Embryophyta</taxon>
        <taxon>Tracheophyta</taxon>
        <taxon>Spermatophyta</taxon>
        <taxon>Magnoliopsida</taxon>
        <taxon>Liliopsida</taxon>
        <taxon>Poales</taxon>
        <taxon>Poaceae</taxon>
        <taxon>PACMAD clade</taxon>
        <taxon>Panicoideae</taxon>
        <taxon>Panicodae</taxon>
        <taxon>Paniceae</taxon>
        <taxon>Cenchrinae</taxon>
        <taxon>Setaria</taxon>
    </lineage>
</organism>
<gene>
    <name evidence="1" type="ORF">SEVIR_3G248100v2</name>
</gene>
<dbReference type="EMBL" id="CM016554">
    <property type="protein sequence ID" value="TKW27290.1"/>
    <property type="molecule type" value="Genomic_DNA"/>
</dbReference>
<proteinExistence type="predicted"/>
<evidence type="ECO:0000313" key="1">
    <source>
        <dbReference type="EMBL" id="TKW27290.1"/>
    </source>
</evidence>
<dbReference type="Gramene" id="TKW27291">
    <property type="protein sequence ID" value="TKW27291"/>
    <property type="gene ID" value="SEVIR_3G248100v2"/>
</dbReference>
<dbReference type="EMBL" id="CM016554">
    <property type="protein sequence ID" value="TKW27291.1"/>
    <property type="molecule type" value="Genomic_DNA"/>
</dbReference>
<name>A0A4U6VCW0_SETVI</name>
<sequence length="105" mass="11632">MHNGCITSLRGVAAPKQWMLHHSRTEQFDHGSSAQSQGLRCSSMAKARKFSIAATRTMEGGEHDKQQHYTNINSNNGGGDGMLRGRNTWIMDGYGLLIPKNSWTL</sequence>